<feature type="transmembrane region" description="Helical" evidence="10">
    <location>
        <begin position="357"/>
        <end position="377"/>
    </location>
</feature>
<evidence type="ECO:0000256" key="1">
    <source>
        <dbReference type="ARBA" id="ARBA00004651"/>
    </source>
</evidence>
<keyword evidence="8" id="KW-0406">Ion transport</keyword>
<evidence type="ECO:0000256" key="2">
    <source>
        <dbReference type="ARBA" id="ARBA00022448"/>
    </source>
</evidence>
<evidence type="ECO:0000256" key="10">
    <source>
        <dbReference type="SAM" id="Phobius"/>
    </source>
</evidence>
<evidence type="ECO:0008006" key="12">
    <source>
        <dbReference type="Google" id="ProtNLM"/>
    </source>
</evidence>
<dbReference type="InterPro" id="IPR003445">
    <property type="entry name" value="Cat_transpt"/>
</dbReference>
<feature type="transmembrane region" description="Helical" evidence="10">
    <location>
        <begin position="50"/>
        <end position="72"/>
    </location>
</feature>
<evidence type="ECO:0000256" key="6">
    <source>
        <dbReference type="ARBA" id="ARBA00022958"/>
    </source>
</evidence>
<feature type="transmembrane region" description="Helical" evidence="10">
    <location>
        <begin position="168"/>
        <end position="188"/>
    </location>
</feature>
<reference evidence="11" key="1">
    <citation type="journal article" date="2020" name="mSystems">
        <title>Genome- and Community-Level Interaction Insights into Carbon Utilization and Element Cycling Functions of Hydrothermarchaeota in Hydrothermal Sediment.</title>
        <authorList>
            <person name="Zhou Z."/>
            <person name="Liu Y."/>
            <person name="Xu W."/>
            <person name="Pan J."/>
            <person name="Luo Z.H."/>
            <person name="Li M."/>
        </authorList>
    </citation>
    <scope>NUCLEOTIDE SEQUENCE [LARGE SCALE GENOMIC DNA]</scope>
    <source>
        <strain evidence="11">SpSt-464</strain>
    </source>
</reference>
<comment type="caution">
    <text evidence="11">The sequence shown here is derived from an EMBL/GenBank/DDBJ whole genome shotgun (WGS) entry which is preliminary data.</text>
</comment>
<proteinExistence type="predicted"/>
<name>A0A7C3J648_UNCW3</name>
<sequence>MKQQKYYFESDFVVKKINPSLVIIFGFIVFILSGALLLSLPISLNDPKSSINFVDAIFTSASAVCVTGLIVKDTATFFSPFGKLIIMILIQIGGLGYIMISTFFTLAITKRIDSNIRFQTLQEFQKFSSKEIRSYLVKLLLFVFSVELLGSFIMFFRFSKVYPDFMKVLFYSLFHSISAFCNAGFSTFSTNLYDYRNDPFIVLTVSSLIVIGGLGFIAIRDIYKNKFYYKRLKSHTKIVLIMTSLLIIIPFFLFFIFETNSSLKEFDIFGKILNTIFQIITPRTAGFNTINFALLKNSTIFLLMILMFIGASPGGTGGGIKTTTFYLVVSYMVNNLRGRKNLNIFRRRIDEEITTKSYFIFTISILVFILAILILLFTENQDPFKIFFEVVSAYGTVGLSLGGDLPNVSLAANFTPFGKIIIIFVMLVGRVGVLTAVNIFLTKDKKDSFQYPKANVLVG</sequence>
<keyword evidence="7 10" id="KW-1133">Transmembrane helix</keyword>
<keyword evidence="6" id="KW-0630">Potassium</keyword>
<evidence type="ECO:0000256" key="7">
    <source>
        <dbReference type="ARBA" id="ARBA00022989"/>
    </source>
</evidence>
<evidence type="ECO:0000313" key="11">
    <source>
        <dbReference type="EMBL" id="HFK23835.1"/>
    </source>
</evidence>
<evidence type="ECO:0000256" key="4">
    <source>
        <dbReference type="ARBA" id="ARBA00022538"/>
    </source>
</evidence>
<dbReference type="NCBIfam" id="TIGR00933">
    <property type="entry name" value="2a38"/>
    <property type="match status" value="1"/>
</dbReference>
<feature type="transmembrane region" description="Helical" evidence="10">
    <location>
        <begin position="293"/>
        <end position="312"/>
    </location>
</feature>
<gene>
    <name evidence="11" type="ORF">ENS15_04205</name>
</gene>
<dbReference type="Pfam" id="PF02386">
    <property type="entry name" value="TrkH"/>
    <property type="match status" value="1"/>
</dbReference>
<feature type="transmembrane region" description="Helical" evidence="10">
    <location>
        <begin position="318"/>
        <end position="336"/>
    </location>
</feature>
<protein>
    <recommendedName>
        <fullName evidence="12">Trk family potassium uptake protein</fullName>
    </recommendedName>
</protein>
<dbReference type="GO" id="GO:0015379">
    <property type="term" value="F:potassium:chloride symporter activity"/>
    <property type="evidence" value="ECO:0007669"/>
    <property type="project" value="InterPro"/>
</dbReference>
<dbReference type="GO" id="GO:0005886">
    <property type="term" value="C:plasma membrane"/>
    <property type="evidence" value="ECO:0007669"/>
    <property type="project" value="UniProtKB-SubCell"/>
</dbReference>
<keyword evidence="9 10" id="KW-0472">Membrane</keyword>
<keyword evidence="2" id="KW-0813">Transport</keyword>
<dbReference type="EMBL" id="DSTT01000005">
    <property type="protein sequence ID" value="HFK23835.1"/>
    <property type="molecule type" value="Genomic_DNA"/>
</dbReference>
<feature type="transmembrane region" description="Helical" evidence="10">
    <location>
        <begin position="135"/>
        <end position="156"/>
    </location>
</feature>
<organism evidence="11">
    <name type="scientific">candidate division WOR-3 bacterium</name>
    <dbReference type="NCBI Taxonomy" id="2052148"/>
    <lineage>
        <taxon>Bacteria</taxon>
        <taxon>Bacteria division WOR-3</taxon>
    </lineage>
</organism>
<keyword evidence="5 10" id="KW-0812">Transmembrane</keyword>
<evidence type="ECO:0000256" key="5">
    <source>
        <dbReference type="ARBA" id="ARBA00022692"/>
    </source>
</evidence>
<dbReference type="InterPro" id="IPR004772">
    <property type="entry name" value="TrkH"/>
</dbReference>
<feature type="transmembrane region" description="Helical" evidence="10">
    <location>
        <begin position="420"/>
        <end position="441"/>
    </location>
</feature>
<evidence type="ECO:0000256" key="9">
    <source>
        <dbReference type="ARBA" id="ARBA00023136"/>
    </source>
</evidence>
<evidence type="ECO:0000256" key="3">
    <source>
        <dbReference type="ARBA" id="ARBA00022475"/>
    </source>
</evidence>
<dbReference type="AlphaFoldDB" id="A0A7C3J648"/>
<keyword evidence="3" id="KW-1003">Cell membrane</keyword>
<comment type="subcellular location">
    <subcellularLocation>
        <location evidence="1">Cell membrane</location>
        <topology evidence="1">Multi-pass membrane protein</topology>
    </subcellularLocation>
</comment>
<keyword evidence="4" id="KW-0633">Potassium transport</keyword>
<dbReference type="PANTHER" id="PTHR32024">
    <property type="entry name" value="TRK SYSTEM POTASSIUM UPTAKE PROTEIN TRKG-RELATED"/>
    <property type="match status" value="1"/>
</dbReference>
<feature type="transmembrane region" description="Helical" evidence="10">
    <location>
        <begin position="200"/>
        <end position="218"/>
    </location>
</feature>
<dbReference type="PANTHER" id="PTHR32024:SF1">
    <property type="entry name" value="KTR SYSTEM POTASSIUM UPTAKE PROTEIN B"/>
    <property type="match status" value="1"/>
</dbReference>
<feature type="transmembrane region" description="Helical" evidence="10">
    <location>
        <begin position="238"/>
        <end position="256"/>
    </location>
</feature>
<evidence type="ECO:0000256" key="8">
    <source>
        <dbReference type="ARBA" id="ARBA00023065"/>
    </source>
</evidence>
<feature type="transmembrane region" description="Helical" evidence="10">
    <location>
        <begin position="21"/>
        <end position="44"/>
    </location>
</feature>
<feature type="transmembrane region" description="Helical" evidence="10">
    <location>
        <begin position="84"/>
        <end position="108"/>
    </location>
</feature>
<accession>A0A7C3J648</accession>